<dbReference type="RefSeq" id="WP_171593131.1">
    <property type="nucleotide sequence ID" value="NZ_CP053538.1"/>
</dbReference>
<dbReference type="AlphaFoldDB" id="A0A6M6BML4"/>
<accession>A0A6M6BML4</accession>
<protein>
    <submittedName>
        <fullName evidence="1">Uncharacterized protein</fullName>
    </submittedName>
</protein>
<reference evidence="1 2" key="1">
    <citation type="submission" date="2020-05" db="EMBL/GenBank/DDBJ databases">
        <title>Complete genome sequence of Hymenobacter sp. TS19 in Coasted Sand Dune.</title>
        <authorList>
            <person name="Lee J.-H."/>
            <person name="Jung J.-H."/>
            <person name="Jeong S."/>
            <person name="Zhao L."/>
            <person name="Kim M.-K."/>
            <person name="Seo H.-S."/>
            <person name="Lim S."/>
        </authorList>
    </citation>
    <scope>NUCLEOTIDE SEQUENCE [LARGE SCALE GENOMIC DNA]</scope>
    <source>
        <strain evidence="1 2">TS19</strain>
    </source>
</reference>
<gene>
    <name evidence="1" type="ORF">HMJ29_19895</name>
</gene>
<proteinExistence type="predicted"/>
<evidence type="ECO:0000313" key="2">
    <source>
        <dbReference type="Proteomes" id="UP000501623"/>
    </source>
</evidence>
<name>A0A6M6BML4_9BACT</name>
<sequence length="451" mass="50370">MEQLNSLKMSNEVQIHGWKNQVSPLSIGSDSMNAIVSAGSQLSAKDQKQIVNGFLAHNYEMVSSFIWTRALSALKAQLGRIGTGFIAEMLDRPDIKEGVNLQQVITDFDAIKLAEDLGAINGTSAFRLRQSMDLVFHFGSMDAEEADENEMRPEEAIAVIRNCIENILGHEKIEFALDFKEFRDNLEEKVLQKNDERIENISISPYFFIRAIVRILLGLIKSSLGAQLDNVLSNTVIILPQLWGKLKKPEKYQIGRSYAELIADGSTKAASSIRQVLLATKGFDFVPENLRSTAFIKAASEVLQAHEGMNNFYNEPIPMRNLAKMGSSIPTPALPVCITAALSVKIGNNFGTSWAAQESANEVLSNITSEQWEYYFNESFPYDERILYKLNSDSTSISNRWFEFIQGSDKISDISSNIEEKTVRELLDDSVKGNRKRVSYLSSQLLKKAGG</sequence>
<organism evidence="1 2">
    <name type="scientific">Hymenobacter taeanensis</name>
    <dbReference type="NCBI Taxonomy" id="2735321"/>
    <lineage>
        <taxon>Bacteria</taxon>
        <taxon>Pseudomonadati</taxon>
        <taxon>Bacteroidota</taxon>
        <taxon>Cytophagia</taxon>
        <taxon>Cytophagales</taxon>
        <taxon>Hymenobacteraceae</taxon>
        <taxon>Hymenobacter</taxon>
    </lineage>
</organism>
<evidence type="ECO:0000313" key="1">
    <source>
        <dbReference type="EMBL" id="QJX49044.1"/>
    </source>
</evidence>
<dbReference type="Proteomes" id="UP000501623">
    <property type="component" value="Chromosome"/>
</dbReference>
<dbReference type="KEGG" id="hts:HMJ29_19895"/>
<keyword evidence="2" id="KW-1185">Reference proteome</keyword>
<dbReference type="EMBL" id="CP053538">
    <property type="protein sequence ID" value="QJX49044.1"/>
    <property type="molecule type" value="Genomic_DNA"/>
</dbReference>